<accession>A0A4Q7E597</accession>
<feature type="region of interest" description="Disordered" evidence="1">
    <location>
        <begin position="221"/>
        <end position="270"/>
    </location>
</feature>
<dbReference type="AlphaFoldDB" id="A0A4Q7E597"/>
<protein>
    <submittedName>
        <fullName evidence="2">Uncharacterized protein</fullName>
    </submittedName>
</protein>
<name>A0A4Q7E597_9CYAN</name>
<proteinExistence type="predicted"/>
<dbReference type="EMBL" id="QVFV01000004">
    <property type="protein sequence ID" value="RZM77219.1"/>
    <property type="molecule type" value="Genomic_DNA"/>
</dbReference>
<dbReference type="RefSeq" id="WP_130199484.1">
    <property type="nucleotide sequence ID" value="NZ_QVFV01000004.1"/>
</dbReference>
<keyword evidence="3" id="KW-1185">Reference proteome</keyword>
<evidence type="ECO:0000313" key="2">
    <source>
        <dbReference type="EMBL" id="RZM77219.1"/>
    </source>
</evidence>
<sequence>MTGFVVLMVLAVVVPVAVGIFCRRWAQNHRADQSARVKTVGQALGLSDRISKSSLSRMLREIPLFSLGRSHTILYALEGERHGVAITVFELQSNPGTGHTRSNSGVYVLMRSPALQSPAFALEPTDMHVGASPIQFDSYPAFANRFWLQGHNQNDEAVRAWFTPTLLGYLLGQSQRLRLWGSDSYLLYGGGINTFAQVTRSDKLQAFIDAGLGIFEQVVPTVDPPTEGPPSSRPDSAPPAAQPPAPSTSDWQQAAAAQRDQKVSQWNPSKIVNLGQKKQKKRIAKLIVDLVVEGGTYKPSTHGMGARAYDGRQGKIVYTAPSEDPREARMRGQEAGQSQREMSREGLEGIIEASAESFFPVLNPADGDRIDQAMAEQLLTEIESRGGCNLTDDAYKISIQPINGRFIYQCDVPQGRYQFAQVRRSLNRDDAMAWLMEHDRNVFADWLATTPEPS</sequence>
<dbReference type="Proteomes" id="UP000292459">
    <property type="component" value="Unassembled WGS sequence"/>
</dbReference>
<gene>
    <name evidence="2" type="ORF">DYY88_16360</name>
</gene>
<evidence type="ECO:0000313" key="3">
    <source>
        <dbReference type="Proteomes" id="UP000292459"/>
    </source>
</evidence>
<organism evidence="2 3">
    <name type="scientific">Leptolyngbya iicbica LK</name>
    <dbReference type="NCBI Taxonomy" id="2294035"/>
    <lineage>
        <taxon>Bacteria</taxon>
        <taxon>Bacillati</taxon>
        <taxon>Cyanobacteriota</taxon>
        <taxon>Cyanophyceae</taxon>
        <taxon>Leptolyngbyales</taxon>
        <taxon>Leptolyngbyaceae</taxon>
        <taxon>Leptolyngbya group</taxon>
        <taxon>Leptolyngbya</taxon>
        <taxon>Leptolyngbya iicbica</taxon>
    </lineage>
</organism>
<comment type="caution">
    <text evidence="2">The sequence shown here is derived from an EMBL/GenBank/DDBJ whole genome shotgun (WGS) entry which is preliminary data.</text>
</comment>
<feature type="compositionally biased region" description="Pro residues" evidence="1">
    <location>
        <begin position="222"/>
        <end position="246"/>
    </location>
</feature>
<evidence type="ECO:0000256" key="1">
    <source>
        <dbReference type="SAM" id="MobiDB-lite"/>
    </source>
</evidence>
<reference evidence="2 3" key="1">
    <citation type="submission" date="2018-11" db="EMBL/GenBank/DDBJ databases">
        <title>Whole genome sequencing of an environmental sample.</title>
        <authorList>
            <person name="Sarangi A.N."/>
            <person name="Singh D."/>
            <person name="Tripathy S."/>
        </authorList>
    </citation>
    <scope>NUCLEOTIDE SEQUENCE [LARGE SCALE GENOMIC DNA]</scope>
    <source>
        <strain evidence="2 3">Lakshadweep</strain>
    </source>
</reference>